<gene>
    <name evidence="1" type="ORF">WMY93_019241</name>
</gene>
<evidence type="ECO:0000313" key="1">
    <source>
        <dbReference type="EMBL" id="KAK7898388.1"/>
    </source>
</evidence>
<proteinExistence type="predicted"/>
<sequence>MDRVIPEAIIPLVLHTVEVVVLMRTHRLTLRVMEVAHSLLRGRPTEEEGMVPLDKEGITDSLDQVGITDRDLKLPPEDPTVGMEDSLRGDIMDIMRLKVMCPLA</sequence>
<evidence type="ECO:0000313" key="2">
    <source>
        <dbReference type="Proteomes" id="UP001460270"/>
    </source>
</evidence>
<reference evidence="2" key="1">
    <citation type="submission" date="2024-04" db="EMBL/GenBank/DDBJ databases">
        <title>Salinicola lusitanus LLJ914,a marine bacterium isolated from the Okinawa Trough.</title>
        <authorList>
            <person name="Li J."/>
        </authorList>
    </citation>
    <scope>NUCLEOTIDE SEQUENCE [LARGE SCALE GENOMIC DNA]</scope>
</reference>
<dbReference type="Proteomes" id="UP001460270">
    <property type="component" value="Unassembled WGS sequence"/>
</dbReference>
<keyword evidence="2" id="KW-1185">Reference proteome</keyword>
<protein>
    <submittedName>
        <fullName evidence="1">Uncharacterized protein</fullName>
    </submittedName>
</protein>
<accession>A0AAW0NF01</accession>
<name>A0AAW0NF01_9GOBI</name>
<dbReference type="EMBL" id="JBBPFD010000014">
    <property type="protein sequence ID" value="KAK7898388.1"/>
    <property type="molecule type" value="Genomic_DNA"/>
</dbReference>
<comment type="caution">
    <text evidence="1">The sequence shown here is derived from an EMBL/GenBank/DDBJ whole genome shotgun (WGS) entry which is preliminary data.</text>
</comment>
<organism evidence="1 2">
    <name type="scientific">Mugilogobius chulae</name>
    <name type="common">yellowstripe goby</name>
    <dbReference type="NCBI Taxonomy" id="88201"/>
    <lineage>
        <taxon>Eukaryota</taxon>
        <taxon>Metazoa</taxon>
        <taxon>Chordata</taxon>
        <taxon>Craniata</taxon>
        <taxon>Vertebrata</taxon>
        <taxon>Euteleostomi</taxon>
        <taxon>Actinopterygii</taxon>
        <taxon>Neopterygii</taxon>
        <taxon>Teleostei</taxon>
        <taxon>Neoteleostei</taxon>
        <taxon>Acanthomorphata</taxon>
        <taxon>Gobiaria</taxon>
        <taxon>Gobiiformes</taxon>
        <taxon>Gobioidei</taxon>
        <taxon>Gobiidae</taxon>
        <taxon>Gobionellinae</taxon>
        <taxon>Mugilogobius</taxon>
    </lineage>
</organism>
<dbReference type="AlphaFoldDB" id="A0AAW0NF01"/>